<accession>A0A8H2VQ14</accession>
<dbReference type="OrthoDB" id="269227at2759"/>
<proteinExistence type="predicted"/>
<sequence length="191" mass="21602">MSFPSQTLSFSIRSKYLNEDSTGPLIEHCPSADTPESATIKSENLHSTKSEDLIPDIELMPLPTSAMDDMEENQSSFSKIGIFCILATICNPQSRGSVRLTSSSPSFLPRRRFRNIIPPNGPNNCATRRPPRPLIRQNHAFLRIPPPPSHNLPVRKPESRYREWKSRTNESIHTSSDPKYFSLFIDMSDGF</sequence>
<evidence type="ECO:0000313" key="2">
    <source>
        <dbReference type="EMBL" id="CAD6442295.1"/>
    </source>
</evidence>
<evidence type="ECO:0000256" key="1">
    <source>
        <dbReference type="SAM" id="MobiDB-lite"/>
    </source>
</evidence>
<comment type="caution">
    <text evidence="2">The sequence shown here is derived from an EMBL/GenBank/DDBJ whole genome shotgun (WGS) entry which is preliminary data.</text>
</comment>
<dbReference type="EMBL" id="CAJHIA010000007">
    <property type="protein sequence ID" value="CAD6442295.1"/>
    <property type="molecule type" value="Genomic_DNA"/>
</dbReference>
<feature type="region of interest" description="Disordered" evidence="1">
    <location>
        <begin position="30"/>
        <end position="50"/>
    </location>
</feature>
<protein>
    <submittedName>
        <fullName evidence="2">F9d56bb0-f5a4-46a0-b72b-36f8005d00ad</fullName>
    </submittedName>
</protein>
<evidence type="ECO:0000313" key="3">
    <source>
        <dbReference type="Proteomes" id="UP000624404"/>
    </source>
</evidence>
<dbReference type="Gene3D" id="3.30.560.10">
    <property type="entry name" value="Glucose Oxidase, domain 3"/>
    <property type="match status" value="1"/>
</dbReference>
<dbReference type="SUPFAM" id="SSF54373">
    <property type="entry name" value="FAD-linked reductases, C-terminal domain"/>
    <property type="match status" value="1"/>
</dbReference>
<gene>
    <name evidence="2" type="ORF">SCLTRI_LOCUS2087</name>
</gene>
<keyword evidence="3" id="KW-1185">Reference proteome</keyword>
<dbReference type="Proteomes" id="UP000624404">
    <property type="component" value="Unassembled WGS sequence"/>
</dbReference>
<reference evidence="2" key="1">
    <citation type="submission" date="2020-10" db="EMBL/GenBank/DDBJ databases">
        <authorList>
            <person name="Kusch S."/>
        </authorList>
    </citation>
    <scope>NUCLEOTIDE SEQUENCE</scope>
    <source>
        <strain evidence="2">SwB9</strain>
    </source>
</reference>
<organism evidence="2 3">
    <name type="scientific">Sclerotinia trifoliorum</name>
    <dbReference type="NCBI Taxonomy" id="28548"/>
    <lineage>
        <taxon>Eukaryota</taxon>
        <taxon>Fungi</taxon>
        <taxon>Dikarya</taxon>
        <taxon>Ascomycota</taxon>
        <taxon>Pezizomycotina</taxon>
        <taxon>Leotiomycetes</taxon>
        <taxon>Helotiales</taxon>
        <taxon>Sclerotiniaceae</taxon>
        <taxon>Sclerotinia</taxon>
    </lineage>
</organism>
<name>A0A8H2VQ14_9HELO</name>
<dbReference type="AlphaFoldDB" id="A0A8H2VQ14"/>